<dbReference type="SUPFAM" id="SSF50037">
    <property type="entry name" value="C-terminal domain of transcriptional repressors"/>
    <property type="match status" value="1"/>
</dbReference>
<proteinExistence type="predicted"/>
<dbReference type="InterPro" id="IPR008988">
    <property type="entry name" value="Transcriptional_repressor_C"/>
</dbReference>
<dbReference type="GO" id="GO:0005524">
    <property type="term" value="F:ATP binding"/>
    <property type="evidence" value="ECO:0007669"/>
    <property type="project" value="UniProtKB-KW"/>
</dbReference>
<dbReference type="Proteomes" id="UP000256485">
    <property type="component" value="Unassembled WGS sequence"/>
</dbReference>
<evidence type="ECO:0000256" key="2">
    <source>
        <dbReference type="ARBA" id="ARBA00022741"/>
    </source>
</evidence>
<reference evidence="8 9" key="1">
    <citation type="submission" date="2018-08" db="EMBL/GenBank/DDBJ databases">
        <title>Sequencing the genomes of 1000 actinobacteria strains.</title>
        <authorList>
            <person name="Klenk H.-P."/>
        </authorList>
    </citation>
    <scope>NUCLEOTIDE SEQUENCE [LARGE SCALE GENOMIC DNA]</scope>
    <source>
        <strain evidence="8 9">DSM 22891</strain>
    </source>
</reference>
<dbReference type="EC" id="6.3.4.15" evidence="5"/>
<dbReference type="Pfam" id="PF02237">
    <property type="entry name" value="BPL_C"/>
    <property type="match status" value="1"/>
</dbReference>
<dbReference type="PANTHER" id="PTHR12835:SF5">
    <property type="entry name" value="BIOTIN--PROTEIN LIGASE"/>
    <property type="match status" value="1"/>
</dbReference>
<keyword evidence="4" id="KW-0092">Biotin</keyword>
<evidence type="ECO:0000256" key="6">
    <source>
        <dbReference type="SAM" id="MobiDB-lite"/>
    </source>
</evidence>
<dbReference type="Pfam" id="PF03099">
    <property type="entry name" value="BPL_LplA_LipB"/>
    <property type="match status" value="1"/>
</dbReference>
<evidence type="ECO:0000256" key="3">
    <source>
        <dbReference type="ARBA" id="ARBA00022840"/>
    </source>
</evidence>
<dbReference type="InterPro" id="IPR045864">
    <property type="entry name" value="aa-tRNA-synth_II/BPL/LPL"/>
</dbReference>
<keyword evidence="2" id="KW-0547">Nucleotide-binding</keyword>
<dbReference type="EMBL" id="QTUC01000001">
    <property type="protein sequence ID" value="REF37479.1"/>
    <property type="molecule type" value="Genomic_DNA"/>
</dbReference>
<evidence type="ECO:0000259" key="7">
    <source>
        <dbReference type="PROSITE" id="PS51733"/>
    </source>
</evidence>
<name>A0A3D9V7N3_THECX</name>
<evidence type="ECO:0000256" key="4">
    <source>
        <dbReference type="ARBA" id="ARBA00023267"/>
    </source>
</evidence>
<accession>A0A3D9V7N3</accession>
<keyword evidence="9" id="KW-1185">Reference proteome</keyword>
<organism evidence="8 9">
    <name type="scientific">Thermasporomyces composti</name>
    <dbReference type="NCBI Taxonomy" id="696763"/>
    <lineage>
        <taxon>Bacteria</taxon>
        <taxon>Bacillati</taxon>
        <taxon>Actinomycetota</taxon>
        <taxon>Actinomycetes</taxon>
        <taxon>Propionibacteriales</taxon>
        <taxon>Nocardioidaceae</taxon>
        <taxon>Thermasporomyces</taxon>
    </lineage>
</organism>
<evidence type="ECO:0000313" key="8">
    <source>
        <dbReference type="EMBL" id="REF37479.1"/>
    </source>
</evidence>
<dbReference type="NCBIfam" id="TIGR00121">
    <property type="entry name" value="birA_ligase"/>
    <property type="match status" value="1"/>
</dbReference>
<dbReference type="CDD" id="cd16442">
    <property type="entry name" value="BPL"/>
    <property type="match status" value="1"/>
</dbReference>
<dbReference type="Gene3D" id="3.30.930.10">
    <property type="entry name" value="Bira Bifunctional Protein, Domain 2"/>
    <property type="match status" value="1"/>
</dbReference>
<keyword evidence="3" id="KW-0067">ATP-binding</keyword>
<dbReference type="RefSeq" id="WP_245941135.1">
    <property type="nucleotide sequence ID" value="NZ_QTUC01000001.1"/>
</dbReference>
<feature type="domain" description="BPL/LPL catalytic" evidence="7">
    <location>
        <begin position="42"/>
        <end position="226"/>
    </location>
</feature>
<dbReference type="Gene3D" id="2.30.30.100">
    <property type="match status" value="1"/>
</dbReference>
<dbReference type="InterPro" id="IPR004143">
    <property type="entry name" value="BPL_LPL_catalytic"/>
</dbReference>
<feature type="region of interest" description="Disordered" evidence="6">
    <location>
        <begin position="1"/>
        <end position="23"/>
    </location>
</feature>
<dbReference type="AlphaFoldDB" id="A0A3D9V7N3"/>
<evidence type="ECO:0000256" key="5">
    <source>
        <dbReference type="ARBA" id="ARBA00024227"/>
    </source>
</evidence>
<comment type="caution">
    <text evidence="8">The sequence shown here is derived from an EMBL/GenBank/DDBJ whole genome shotgun (WGS) entry which is preliminary data.</text>
</comment>
<evidence type="ECO:0000313" key="9">
    <source>
        <dbReference type="Proteomes" id="UP000256485"/>
    </source>
</evidence>
<dbReference type="PANTHER" id="PTHR12835">
    <property type="entry name" value="BIOTIN PROTEIN LIGASE"/>
    <property type="match status" value="1"/>
</dbReference>
<dbReference type="SUPFAM" id="SSF55681">
    <property type="entry name" value="Class II aaRS and biotin synthetases"/>
    <property type="match status" value="1"/>
</dbReference>
<dbReference type="GO" id="GO:0005737">
    <property type="term" value="C:cytoplasm"/>
    <property type="evidence" value="ECO:0007669"/>
    <property type="project" value="TreeGrafter"/>
</dbReference>
<keyword evidence="1 8" id="KW-0436">Ligase</keyword>
<sequence length="298" mass="31343">MPPSDDPAGSHVPSRSTPPERAPLTVDDVRRALLGADGLVTELRVVEETGSTNEDVRAAAVAGAPEGTVVVAEHQTAGRGRLDRRWVAPPRSGLTFSLLLRPTTVPARRWPWLPLLAGRAVVDGLTATTGLTVRLKWPNDVLVDERKLGGILVERVETPTGPAAVVGIGLNVTMTADELPTARAATGTETALMPTSLLLAGARTTDRASLLAVLLRALEARYQAWRAVGGDPDAGPGGGLRADYRAVCATLGRDVRVQLAPDQWISGRARDVDADGRLVVRTSAGDRALGAGDVTHLR</sequence>
<gene>
    <name evidence="8" type="ORF">DFJ64_2923</name>
</gene>
<dbReference type="InterPro" id="IPR004408">
    <property type="entry name" value="Biotin_CoA_COase_ligase"/>
</dbReference>
<protein>
    <recommendedName>
        <fullName evidence="5">biotin--[biotin carboxyl-carrier protein] ligase</fullName>
        <ecNumber evidence="5">6.3.4.15</ecNumber>
    </recommendedName>
</protein>
<evidence type="ECO:0000256" key="1">
    <source>
        <dbReference type="ARBA" id="ARBA00022598"/>
    </source>
</evidence>
<dbReference type="GO" id="GO:0004077">
    <property type="term" value="F:biotin--[biotin carboxyl-carrier protein] ligase activity"/>
    <property type="evidence" value="ECO:0007669"/>
    <property type="project" value="UniProtKB-EC"/>
</dbReference>
<dbReference type="InterPro" id="IPR003142">
    <property type="entry name" value="BPL_C"/>
</dbReference>
<dbReference type="PROSITE" id="PS51733">
    <property type="entry name" value="BPL_LPL_CATALYTIC"/>
    <property type="match status" value="1"/>
</dbReference>